<feature type="active site" evidence="9">
    <location>
        <position position="539"/>
    </location>
</feature>
<evidence type="ECO:0000256" key="8">
    <source>
        <dbReference type="ARBA" id="ARBA00023242"/>
    </source>
</evidence>
<sequence length="578" mass="64969">MDDKNNLQNGKKIINEAVDIYCIPKNDSTTKSEGSDIDWNTDDDLEIENAIFSSCSTKQLVGDPGASTSAGNTSSSTSRLITHFMGIGFPRDFITRALKKDGEINQLPLTSLNEIIKLFTLVSSPFGYLKACTAEGNTTSSCVENNTFSFLIEMGYEAEEAYTAIKRCGKDTPIMDVIEFIDAARMRHDAHVAPSEVKVEELQSNRHNHELNKSTRFKKRKMDEMARLSNKMIGFGVPGVPLPPMVINRNLPHYIIGPPYFYYENVALTPKGVWSTISRFLYDIEPEFLDSQYFCAAQRKRGYIHNLPTNNRFRLLPIPPTTIQEAFPLSRPWWPAWDTRTKLNCLVTCVGSAPLTERIKIAVEKSAENEEPPSHIKKYVMNLCKKWNLVWVGKNRVAPLDPSEMELIMGFPENHTRGGGIGNTKRYKLLGNSFQVDTVAYHLSVLKNLFPGGVNVLSLFTGIGGAEVALHRLGIPLKNVISVEMSKTCRIVVQSWWEETNQKGKLIHVPDVREVTEHILKKWISEFGGFDIVIGGSPCNNLAGGNRVSRDGLEGQHSSLFYEYYRILQSVRHLMRAS</sequence>
<evidence type="ECO:0000256" key="9">
    <source>
        <dbReference type="PROSITE-ProRule" id="PRU01016"/>
    </source>
</evidence>
<dbReference type="Gene3D" id="3.40.50.150">
    <property type="entry name" value="Vaccinia Virus protein VP39"/>
    <property type="match status" value="2"/>
</dbReference>
<keyword evidence="4 9" id="KW-0808">Transferase</keyword>
<reference evidence="11 12" key="1">
    <citation type="submission" date="2019-12" db="EMBL/GenBank/DDBJ databases">
        <authorList>
            <person name="Alioto T."/>
            <person name="Alioto T."/>
            <person name="Gomez Garrido J."/>
        </authorList>
    </citation>
    <scope>NUCLEOTIDE SEQUENCE [LARGE SCALE GENOMIC DNA]</scope>
</reference>
<evidence type="ECO:0000256" key="4">
    <source>
        <dbReference type="ARBA" id="ARBA00022679"/>
    </source>
</evidence>
<comment type="caution">
    <text evidence="11">The sequence shown here is derived from an EMBL/GenBank/DDBJ whole genome shotgun (WGS) entry which is preliminary data.</text>
</comment>
<dbReference type="EMBL" id="CACTIH010005699">
    <property type="protein sequence ID" value="CAA3000575.1"/>
    <property type="molecule type" value="Genomic_DNA"/>
</dbReference>
<dbReference type="InterPro" id="IPR050390">
    <property type="entry name" value="C5-Methyltransferase"/>
</dbReference>
<dbReference type="GO" id="GO:0032259">
    <property type="term" value="P:methylation"/>
    <property type="evidence" value="ECO:0007669"/>
    <property type="project" value="UniProtKB-KW"/>
</dbReference>
<keyword evidence="6" id="KW-0677">Repeat</keyword>
<name>A0A8S0T6G4_OLEEU</name>
<dbReference type="PROSITE" id="PS51679">
    <property type="entry name" value="SAM_MT_C5"/>
    <property type="match status" value="1"/>
</dbReference>
<evidence type="ECO:0000313" key="11">
    <source>
        <dbReference type="EMBL" id="CAA3000575.1"/>
    </source>
</evidence>
<dbReference type="PANTHER" id="PTHR23068:SF54">
    <property type="entry name" value="DNA (CYTOSINE-5-)-METHYLTRANSFERASE"/>
    <property type="match status" value="1"/>
</dbReference>
<dbReference type="InterPro" id="IPR029063">
    <property type="entry name" value="SAM-dependent_MTases_sf"/>
</dbReference>
<dbReference type="InterPro" id="IPR001525">
    <property type="entry name" value="C5_MeTfrase"/>
</dbReference>
<protein>
    <recommendedName>
        <fullName evidence="2">DNA (cytosine-5-)-methyltransferase</fullName>
        <ecNumber evidence="2">2.1.1.37</ecNumber>
    </recommendedName>
</protein>
<gene>
    <name evidence="11" type="ORF">OLEA9_A004010</name>
</gene>
<keyword evidence="7" id="KW-0238">DNA-binding</keyword>
<accession>A0A8S0T6G4</accession>
<dbReference type="AlphaFoldDB" id="A0A8S0T6G4"/>
<feature type="domain" description="SAM-dependent MTase DRM-type" evidence="10">
    <location>
        <begin position="247"/>
        <end position="578"/>
    </location>
</feature>
<evidence type="ECO:0000313" key="12">
    <source>
        <dbReference type="Proteomes" id="UP000594638"/>
    </source>
</evidence>
<evidence type="ECO:0000256" key="3">
    <source>
        <dbReference type="ARBA" id="ARBA00022603"/>
    </source>
</evidence>
<dbReference type="Gramene" id="OE9A004010T1">
    <property type="protein sequence ID" value="OE9A004010C1"/>
    <property type="gene ID" value="OE9A004010"/>
</dbReference>
<keyword evidence="8" id="KW-0539">Nucleus</keyword>
<dbReference type="OrthoDB" id="641149at2759"/>
<comment type="similarity">
    <text evidence="9">Belongs to the class I-like SAM-binding methyltransferase superfamily. C5-methyltransferase family.</text>
</comment>
<dbReference type="PANTHER" id="PTHR23068">
    <property type="entry name" value="DNA CYTOSINE-5- -METHYLTRANSFERASE 3-RELATED"/>
    <property type="match status" value="1"/>
</dbReference>
<dbReference type="GO" id="GO:0003886">
    <property type="term" value="F:DNA (cytosine-5-)-methyltransferase activity"/>
    <property type="evidence" value="ECO:0007669"/>
    <property type="project" value="UniProtKB-EC"/>
</dbReference>
<keyword evidence="12" id="KW-1185">Reference proteome</keyword>
<dbReference type="GO" id="GO:0005634">
    <property type="term" value="C:nucleus"/>
    <property type="evidence" value="ECO:0007669"/>
    <property type="project" value="UniProtKB-SubCell"/>
</dbReference>
<proteinExistence type="inferred from homology"/>
<evidence type="ECO:0000256" key="7">
    <source>
        <dbReference type="ARBA" id="ARBA00023125"/>
    </source>
</evidence>
<dbReference type="InterPro" id="IPR030380">
    <property type="entry name" value="SAM_MeTfrase_DRM"/>
</dbReference>
<organism evidence="11 12">
    <name type="scientific">Olea europaea subsp. europaea</name>
    <dbReference type="NCBI Taxonomy" id="158383"/>
    <lineage>
        <taxon>Eukaryota</taxon>
        <taxon>Viridiplantae</taxon>
        <taxon>Streptophyta</taxon>
        <taxon>Embryophyta</taxon>
        <taxon>Tracheophyta</taxon>
        <taxon>Spermatophyta</taxon>
        <taxon>Magnoliopsida</taxon>
        <taxon>eudicotyledons</taxon>
        <taxon>Gunneridae</taxon>
        <taxon>Pentapetalae</taxon>
        <taxon>asterids</taxon>
        <taxon>lamiids</taxon>
        <taxon>Lamiales</taxon>
        <taxon>Oleaceae</taxon>
        <taxon>Oleeae</taxon>
        <taxon>Olea</taxon>
    </lineage>
</organism>
<dbReference type="Proteomes" id="UP000594638">
    <property type="component" value="Unassembled WGS sequence"/>
</dbReference>
<dbReference type="GO" id="GO:0003677">
    <property type="term" value="F:DNA binding"/>
    <property type="evidence" value="ECO:0007669"/>
    <property type="project" value="UniProtKB-KW"/>
</dbReference>
<evidence type="ECO:0000256" key="5">
    <source>
        <dbReference type="ARBA" id="ARBA00022691"/>
    </source>
</evidence>
<dbReference type="EC" id="2.1.1.37" evidence="2"/>
<dbReference type="Pfam" id="PF00145">
    <property type="entry name" value="DNA_methylase"/>
    <property type="match status" value="1"/>
</dbReference>
<keyword evidence="3 9" id="KW-0489">Methyltransferase</keyword>
<comment type="subcellular location">
    <subcellularLocation>
        <location evidence="1">Nucleus</location>
    </subcellularLocation>
</comment>
<dbReference type="PROSITE" id="PS51680">
    <property type="entry name" value="SAM_MT_DRM"/>
    <property type="match status" value="1"/>
</dbReference>
<evidence type="ECO:0000256" key="2">
    <source>
        <dbReference type="ARBA" id="ARBA00011975"/>
    </source>
</evidence>
<evidence type="ECO:0000256" key="1">
    <source>
        <dbReference type="ARBA" id="ARBA00004123"/>
    </source>
</evidence>
<keyword evidence="5 9" id="KW-0949">S-adenosyl-L-methionine</keyword>
<evidence type="ECO:0000259" key="10">
    <source>
        <dbReference type="PROSITE" id="PS51680"/>
    </source>
</evidence>
<evidence type="ECO:0000256" key="6">
    <source>
        <dbReference type="ARBA" id="ARBA00022737"/>
    </source>
</evidence>
<dbReference type="SUPFAM" id="SSF53335">
    <property type="entry name" value="S-adenosyl-L-methionine-dependent methyltransferases"/>
    <property type="match status" value="2"/>
</dbReference>